<dbReference type="GO" id="GO:0003723">
    <property type="term" value="F:RNA binding"/>
    <property type="evidence" value="ECO:0007669"/>
    <property type="project" value="InterPro"/>
</dbReference>
<dbReference type="InterPro" id="IPR002501">
    <property type="entry name" value="PsdUridine_synth_N"/>
</dbReference>
<evidence type="ECO:0000256" key="4">
    <source>
        <dbReference type="ARBA" id="ARBA00023235"/>
    </source>
</evidence>
<dbReference type="HAMAP" id="MF_01080">
    <property type="entry name" value="TruB_bact"/>
    <property type="match status" value="1"/>
</dbReference>
<evidence type="ECO:0000256" key="3">
    <source>
        <dbReference type="ARBA" id="ARBA00022694"/>
    </source>
</evidence>
<evidence type="ECO:0000259" key="7">
    <source>
        <dbReference type="Pfam" id="PF16198"/>
    </source>
</evidence>
<dbReference type="GO" id="GO:0160148">
    <property type="term" value="F:tRNA pseudouridine(55) synthase activity"/>
    <property type="evidence" value="ECO:0007669"/>
    <property type="project" value="UniProtKB-EC"/>
</dbReference>
<dbReference type="PATRIC" id="fig|1619138.3.peg.493"/>
<dbReference type="CDD" id="cd02573">
    <property type="entry name" value="PseudoU_synth_EcTruB"/>
    <property type="match status" value="1"/>
</dbReference>
<sequence length="227" mass="25055">MILNVFKPKNWTSFDVVAKVRGVLKVKKAGHAGTLDPLAEGVLVILTGDDTKKQGKFMEMEKEYIAEIALGAESPTYDLEILPVLVTTPGKAETFAKMKEILPLFTGDIEQVIPPYSAKKIEGKPMYKLARQGLEMSEQKKNVTINSIDVMEQTTRELDTDRGKATLPCVTLRIKCSSGTFVRSLAHELGEKLKTGGILVSLVRTAVGEYRVEDSVKIEDLVSQQSR</sequence>
<gene>
    <name evidence="5" type="primary">truB</name>
    <name evidence="8" type="ORF">UV00_C0009G0009</name>
</gene>
<reference evidence="8 9" key="1">
    <citation type="journal article" date="2015" name="Nature">
        <title>rRNA introns, odd ribosomes, and small enigmatic genomes across a large radiation of phyla.</title>
        <authorList>
            <person name="Brown C.T."/>
            <person name="Hug L.A."/>
            <person name="Thomas B.C."/>
            <person name="Sharon I."/>
            <person name="Castelle C.J."/>
            <person name="Singh A."/>
            <person name="Wilkins M.J."/>
            <person name="Williams K.H."/>
            <person name="Banfield J.F."/>
        </authorList>
    </citation>
    <scope>NUCLEOTIDE SEQUENCE [LARGE SCALE GENOMIC DNA]</scope>
</reference>
<dbReference type="PANTHER" id="PTHR13767:SF2">
    <property type="entry name" value="PSEUDOURIDYLATE SYNTHASE TRUB1"/>
    <property type="match status" value="1"/>
</dbReference>
<dbReference type="NCBIfam" id="TIGR00431">
    <property type="entry name" value="TruB"/>
    <property type="match status" value="1"/>
</dbReference>
<evidence type="ECO:0000313" key="9">
    <source>
        <dbReference type="Proteomes" id="UP000033847"/>
    </source>
</evidence>
<evidence type="ECO:0000256" key="5">
    <source>
        <dbReference type="HAMAP-Rule" id="MF_01080"/>
    </source>
</evidence>
<dbReference type="Gene3D" id="3.30.2350.10">
    <property type="entry name" value="Pseudouridine synthase"/>
    <property type="match status" value="1"/>
</dbReference>
<dbReference type="EMBL" id="LCCU01000009">
    <property type="protein sequence ID" value="KKS38060.1"/>
    <property type="molecule type" value="Genomic_DNA"/>
</dbReference>
<comment type="similarity">
    <text evidence="2 5">Belongs to the pseudouridine synthase TruB family. Type 1 subfamily.</text>
</comment>
<dbReference type="GO" id="GO:1990481">
    <property type="term" value="P:mRNA pseudouridine synthesis"/>
    <property type="evidence" value="ECO:0007669"/>
    <property type="project" value="TreeGrafter"/>
</dbReference>
<dbReference type="InterPro" id="IPR032819">
    <property type="entry name" value="TruB_C"/>
</dbReference>
<dbReference type="SUPFAM" id="SSF55120">
    <property type="entry name" value="Pseudouridine synthase"/>
    <property type="match status" value="1"/>
</dbReference>
<keyword evidence="4 5" id="KW-0413">Isomerase</keyword>
<evidence type="ECO:0000256" key="2">
    <source>
        <dbReference type="ARBA" id="ARBA00005642"/>
    </source>
</evidence>
<proteinExistence type="inferred from homology"/>
<keyword evidence="3 5" id="KW-0819">tRNA processing</keyword>
<evidence type="ECO:0000313" key="8">
    <source>
        <dbReference type="EMBL" id="KKS38060.1"/>
    </source>
</evidence>
<dbReference type="PANTHER" id="PTHR13767">
    <property type="entry name" value="TRNA-PSEUDOURIDINE SYNTHASE"/>
    <property type="match status" value="1"/>
</dbReference>
<dbReference type="EC" id="5.4.99.25" evidence="5"/>
<protein>
    <recommendedName>
        <fullName evidence="5">tRNA pseudouridine synthase B</fullName>
        <ecNumber evidence="5">5.4.99.25</ecNumber>
    </recommendedName>
    <alternativeName>
        <fullName evidence="5">tRNA pseudouridine(55) synthase</fullName>
        <shortName evidence="5">Psi55 synthase</shortName>
    </alternativeName>
    <alternativeName>
        <fullName evidence="5">tRNA pseudouridylate synthase</fullName>
    </alternativeName>
    <alternativeName>
        <fullName evidence="5">tRNA-uridine isomerase</fullName>
    </alternativeName>
</protein>
<dbReference type="AlphaFoldDB" id="A0A0G0YMZ3"/>
<evidence type="ECO:0000256" key="1">
    <source>
        <dbReference type="ARBA" id="ARBA00000385"/>
    </source>
</evidence>
<accession>A0A0G0YMZ3</accession>
<dbReference type="InterPro" id="IPR014780">
    <property type="entry name" value="tRNA_psdUridine_synth_TruB"/>
</dbReference>
<feature type="active site" description="Nucleophile" evidence="5">
    <location>
        <position position="36"/>
    </location>
</feature>
<organism evidence="8 9">
    <name type="scientific">candidate division WWE3 bacterium GW2011_GWF1_42_14</name>
    <dbReference type="NCBI Taxonomy" id="1619138"/>
    <lineage>
        <taxon>Bacteria</taxon>
        <taxon>Katanobacteria</taxon>
    </lineage>
</organism>
<comment type="caution">
    <text evidence="8">The sequence shown here is derived from an EMBL/GenBank/DDBJ whole genome shotgun (WGS) entry which is preliminary data.</text>
</comment>
<dbReference type="InterPro" id="IPR020103">
    <property type="entry name" value="PsdUridine_synth_cat_dom_sf"/>
</dbReference>
<name>A0A0G0YMZ3_UNCKA</name>
<dbReference type="GO" id="GO:0031119">
    <property type="term" value="P:tRNA pseudouridine synthesis"/>
    <property type="evidence" value="ECO:0007669"/>
    <property type="project" value="UniProtKB-UniRule"/>
</dbReference>
<comment type="catalytic activity">
    <reaction evidence="1 5">
        <text>uridine(55) in tRNA = pseudouridine(55) in tRNA</text>
        <dbReference type="Rhea" id="RHEA:42532"/>
        <dbReference type="Rhea" id="RHEA-COMP:10101"/>
        <dbReference type="Rhea" id="RHEA-COMP:10102"/>
        <dbReference type="ChEBI" id="CHEBI:65314"/>
        <dbReference type="ChEBI" id="CHEBI:65315"/>
        <dbReference type="EC" id="5.4.99.25"/>
    </reaction>
</comment>
<feature type="domain" description="tRNA pseudouridylate synthase B C-terminal" evidence="7">
    <location>
        <begin position="183"/>
        <end position="223"/>
    </location>
</feature>
<feature type="domain" description="Pseudouridine synthase II N-terminal" evidence="6">
    <location>
        <begin position="21"/>
        <end position="182"/>
    </location>
</feature>
<comment type="function">
    <text evidence="5">Responsible for synthesis of pseudouridine from uracil-55 in the psi GC loop of transfer RNAs.</text>
</comment>
<dbReference type="Proteomes" id="UP000033847">
    <property type="component" value="Unassembled WGS sequence"/>
</dbReference>
<dbReference type="Pfam" id="PF16198">
    <property type="entry name" value="TruB_C_2"/>
    <property type="match status" value="1"/>
</dbReference>
<evidence type="ECO:0000259" key="6">
    <source>
        <dbReference type="Pfam" id="PF01509"/>
    </source>
</evidence>
<dbReference type="Pfam" id="PF01509">
    <property type="entry name" value="TruB_N"/>
    <property type="match status" value="1"/>
</dbReference>